<dbReference type="PANTHER" id="PTHR30566:SF27">
    <property type="entry name" value="MECHANOSENSITIVE ION CHANNEL PROTEIN"/>
    <property type="match status" value="1"/>
</dbReference>
<feature type="transmembrane region" description="Helical" evidence="5">
    <location>
        <begin position="14"/>
        <end position="31"/>
    </location>
</feature>
<evidence type="ECO:0000313" key="7">
    <source>
        <dbReference type="EMBL" id="GLQ20855.1"/>
    </source>
</evidence>
<evidence type="ECO:0000259" key="6">
    <source>
        <dbReference type="Pfam" id="PF00924"/>
    </source>
</evidence>
<evidence type="ECO:0000256" key="5">
    <source>
        <dbReference type="SAM" id="Phobius"/>
    </source>
</evidence>
<dbReference type="SUPFAM" id="SSF50182">
    <property type="entry name" value="Sm-like ribonucleoproteins"/>
    <property type="match status" value="1"/>
</dbReference>
<dbReference type="Gene3D" id="2.30.30.60">
    <property type="match status" value="1"/>
</dbReference>
<dbReference type="InterPro" id="IPR006685">
    <property type="entry name" value="MscS_channel_2nd"/>
</dbReference>
<comment type="subcellular location">
    <subcellularLocation>
        <location evidence="1">Membrane</location>
    </subcellularLocation>
</comment>
<keyword evidence="3 5" id="KW-1133">Transmembrane helix</keyword>
<name>A0ABQ5V2F7_9PROT</name>
<feature type="transmembrane region" description="Helical" evidence="5">
    <location>
        <begin position="52"/>
        <end position="70"/>
    </location>
</feature>
<proteinExistence type="predicted"/>
<keyword evidence="4 5" id="KW-0472">Membrane</keyword>
<comment type="caution">
    <text evidence="7">The sequence shown here is derived from an EMBL/GenBank/DDBJ whole genome shotgun (WGS) entry which is preliminary data.</text>
</comment>
<dbReference type="InterPro" id="IPR010920">
    <property type="entry name" value="LSM_dom_sf"/>
</dbReference>
<evidence type="ECO:0000256" key="2">
    <source>
        <dbReference type="ARBA" id="ARBA00022692"/>
    </source>
</evidence>
<protein>
    <submittedName>
        <fullName evidence="7">Mechanosensitive ion channel protein MscS</fullName>
    </submittedName>
</protein>
<reference evidence="7" key="1">
    <citation type="journal article" date="2014" name="Int. J. Syst. Evol. Microbiol.">
        <title>Complete genome of a new Firmicutes species belonging to the dominant human colonic microbiota ('Ruminococcus bicirculans') reveals two chromosomes and a selective capacity to utilize plant glucans.</title>
        <authorList>
            <consortium name="NISC Comparative Sequencing Program"/>
            <person name="Wegmann U."/>
            <person name="Louis P."/>
            <person name="Goesmann A."/>
            <person name="Henrissat B."/>
            <person name="Duncan S.H."/>
            <person name="Flint H.J."/>
        </authorList>
    </citation>
    <scope>NUCLEOTIDE SEQUENCE</scope>
    <source>
        <strain evidence="7">NBRC 108216</strain>
    </source>
</reference>
<gene>
    <name evidence="7" type="ORF">GCM10007854_18100</name>
</gene>
<dbReference type="RefSeq" id="WP_371398690.1">
    <property type="nucleotide sequence ID" value="NZ_CP163424.1"/>
</dbReference>
<sequence length="280" mass="31392">MNIEDLNWLNNESVVNTFFLFVVVLLIRIVIVRIIKGRTPTLSDNRRRWLSIVQNSSFLLGLLGLIYIWSPQLSTFALSLTAFAVALVIATKEYLLCVMGALYRATSSAFSVGDWIEVHGLRGEVLTEGILSTRLQELDGDGGRNDYTGRILVVPNSIFLTQTVFNESYRKRYLHHRFRVTVEPGIDPTPIVAQVRDRLPELCPETDQTAERYWSMVRQRLQKEIPSREAQVSLDTSELGKIRFTVTVFCAVSKASAIEADITGLVLRAAAQASAQMQAG</sequence>
<dbReference type="PANTHER" id="PTHR30566">
    <property type="entry name" value="YNAI-RELATED MECHANOSENSITIVE ION CHANNEL"/>
    <property type="match status" value="1"/>
</dbReference>
<evidence type="ECO:0000256" key="1">
    <source>
        <dbReference type="ARBA" id="ARBA00004370"/>
    </source>
</evidence>
<feature type="transmembrane region" description="Helical" evidence="5">
    <location>
        <begin position="76"/>
        <end position="95"/>
    </location>
</feature>
<dbReference type="InterPro" id="IPR023408">
    <property type="entry name" value="MscS_beta-dom_sf"/>
</dbReference>
<feature type="domain" description="Mechanosensitive ion channel MscS" evidence="6">
    <location>
        <begin position="105"/>
        <end position="167"/>
    </location>
</feature>
<accession>A0ABQ5V2F7</accession>
<evidence type="ECO:0000256" key="3">
    <source>
        <dbReference type="ARBA" id="ARBA00022989"/>
    </source>
</evidence>
<dbReference type="Pfam" id="PF00924">
    <property type="entry name" value="MS_channel_2nd"/>
    <property type="match status" value="1"/>
</dbReference>
<keyword evidence="2 5" id="KW-0812">Transmembrane</keyword>
<keyword evidence="8" id="KW-1185">Reference proteome</keyword>
<evidence type="ECO:0000256" key="4">
    <source>
        <dbReference type="ARBA" id="ARBA00023136"/>
    </source>
</evidence>
<dbReference type="EMBL" id="BSNJ01000003">
    <property type="protein sequence ID" value="GLQ20855.1"/>
    <property type="molecule type" value="Genomic_DNA"/>
</dbReference>
<reference evidence="7" key="2">
    <citation type="submission" date="2023-01" db="EMBL/GenBank/DDBJ databases">
        <title>Draft genome sequence of Algimonas porphyrae strain NBRC 108216.</title>
        <authorList>
            <person name="Sun Q."/>
            <person name="Mori K."/>
        </authorList>
    </citation>
    <scope>NUCLEOTIDE SEQUENCE</scope>
    <source>
        <strain evidence="7">NBRC 108216</strain>
    </source>
</reference>
<dbReference type="Proteomes" id="UP001161390">
    <property type="component" value="Unassembled WGS sequence"/>
</dbReference>
<organism evidence="7 8">
    <name type="scientific">Algimonas porphyrae</name>
    <dbReference type="NCBI Taxonomy" id="1128113"/>
    <lineage>
        <taxon>Bacteria</taxon>
        <taxon>Pseudomonadati</taxon>
        <taxon>Pseudomonadota</taxon>
        <taxon>Alphaproteobacteria</taxon>
        <taxon>Maricaulales</taxon>
        <taxon>Robiginitomaculaceae</taxon>
        <taxon>Algimonas</taxon>
    </lineage>
</organism>
<evidence type="ECO:0000313" key="8">
    <source>
        <dbReference type="Proteomes" id="UP001161390"/>
    </source>
</evidence>